<dbReference type="EMBL" id="CEKZ01000003">
    <property type="protein sequence ID" value="CEQ03413.1"/>
    <property type="molecule type" value="Genomic_DNA"/>
</dbReference>
<organism evidence="8 9">
    <name type="scientific">Paraclostridium sordellii</name>
    <name type="common">Clostridium sordellii</name>
    <dbReference type="NCBI Taxonomy" id="1505"/>
    <lineage>
        <taxon>Bacteria</taxon>
        <taxon>Bacillati</taxon>
        <taxon>Bacillota</taxon>
        <taxon>Clostridia</taxon>
        <taxon>Peptostreptococcales</taxon>
        <taxon>Peptostreptococcaceae</taxon>
        <taxon>Paraclostridium</taxon>
    </lineage>
</organism>
<dbReference type="Gene3D" id="3.90.1150.10">
    <property type="entry name" value="Aspartate Aminotransferase, domain 1"/>
    <property type="match status" value="1"/>
</dbReference>
<dbReference type="PANTHER" id="PTHR43586:SF4">
    <property type="entry name" value="ISOPENICILLIN N EPIMERASE"/>
    <property type="match status" value="1"/>
</dbReference>
<dbReference type="Gene3D" id="3.40.640.10">
    <property type="entry name" value="Type I PLP-dependent aspartate aminotransferase-like (Major domain)"/>
    <property type="match status" value="1"/>
</dbReference>
<protein>
    <recommendedName>
        <fullName evidence="3">cysteine desulfurase</fullName>
        <ecNumber evidence="3">2.8.1.7</ecNumber>
    </recommendedName>
</protein>
<dbReference type="PROSITE" id="PS00595">
    <property type="entry name" value="AA_TRANSFER_CLASS_5"/>
    <property type="match status" value="1"/>
</dbReference>
<evidence type="ECO:0000256" key="2">
    <source>
        <dbReference type="ARBA" id="ARBA00010447"/>
    </source>
</evidence>
<comment type="similarity">
    <text evidence="2">Belongs to the class-V pyridoxal-phosphate-dependent aminotransferase family. Csd subfamily.</text>
</comment>
<proteinExistence type="inferred from homology"/>
<evidence type="ECO:0000259" key="7">
    <source>
        <dbReference type="Pfam" id="PF00266"/>
    </source>
</evidence>
<feature type="domain" description="Aminotransferase class V" evidence="7">
    <location>
        <begin position="4"/>
        <end position="372"/>
    </location>
</feature>
<dbReference type="EC" id="2.8.1.7" evidence="3"/>
<evidence type="ECO:0000313" key="9">
    <source>
        <dbReference type="Proteomes" id="UP000049127"/>
    </source>
</evidence>
<reference evidence="9" key="1">
    <citation type="submission" date="2015-01" db="EMBL/GenBank/DDBJ databases">
        <authorList>
            <person name="Aslett M.A."/>
            <person name="De Silva N."/>
        </authorList>
    </citation>
    <scope>NUCLEOTIDE SEQUENCE [LARGE SCALE GENOMIC DNA]</scope>
    <source>
        <strain evidence="9">R28058</strain>
    </source>
</reference>
<dbReference type="InterPro" id="IPR000192">
    <property type="entry name" value="Aminotrans_V_dom"/>
</dbReference>
<dbReference type="OrthoDB" id="9804366at2"/>
<comment type="cofactor">
    <cofactor evidence="1 6">
        <name>pyridoxal 5'-phosphate</name>
        <dbReference type="ChEBI" id="CHEBI:597326"/>
    </cofactor>
</comment>
<dbReference type="PANTHER" id="PTHR43586">
    <property type="entry name" value="CYSTEINE DESULFURASE"/>
    <property type="match status" value="1"/>
</dbReference>
<accession>A0A0C7G4T1</accession>
<dbReference type="InterPro" id="IPR015422">
    <property type="entry name" value="PyrdxlP-dep_Trfase_small"/>
</dbReference>
<dbReference type="RefSeq" id="WP_055341748.1">
    <property type="nucleotide sequence ID" value="NZ_CDNI01000003.1"/>
</dbReference>
<evidence type="ECO:0000256" key="4">
    <source>
        <dbReference type="ARBA" id="ARBA00022898"/>
    </source>
</evidence>
<evidence type="ECO:0000256" key="5">
    <source>
        <dbReference type="ARBA" id="ARBA00050776"/>
    </source>
</evidence>
<dbReference type="SUPFAM" id="SSF53383">
    <property type="entry name" value="PLP-dependent transferases"/>
    <property type="match status" value="1"/>
</dbReference>
<dbReference type="InterPro" id="IPR015421">
    <property type="entry name" value="PyrdxlP-dep_Trfase_major"/>
</dbReference>
<evidence type="ECO:0000256" key="6">
    <source>
        <dbReference type="RuleBase" id="RU004504"/>
    </source>
</evidence>
<keyword evidence="8" id="KW-0808">Transferase</keyword>
<gene>
    <name evidence="8" type="primary">csd_1</name>
    <name evidence="8" type="ORF">R28058_11461</name>
</gene>
<dbReference type="Pfam" id="PF00266">
    <property type="entry name" value="Aminotran_5"/>
    <property type="match status" value="1"/>
</dbReference>
<dbReference type="InterPro" id="IPR020578">
    <property type="entry name" value="Aminotrans_V_PyrdxlP_BS"/>
</dbReference>
<dbReference type="InterPro" id="IPR016454">
    <property type="entry name" value="Cysteine_dSase"/>
</dbReference>
<keyword evidence="4" id="KW-0663">Pyridoxal phosphate</keyword>
<dbReference type="NCBIfam" id="TIGR01977">
    <property type="entry name" value="am_tr_V_EF2568"/>
    <property type="match status" value="1"/>
</dbReference>
<evidence type="ECO:0000256" key="3">
    <source>
        <dbReference type="ARBA" id="ARBA00012239"/>
    </source>
</evidence>
<comment type="catalytic activity">
    <reaction evidence="5">
        <text>(sulfur carrier)-H + L-cysteine = (sulfur carrier)-SH + L-alanine</text>
        <dbReference type="Rhea" id="RHEA:43892"/>
        <dbReference type="Rhea" id="RHEA-COMP:14737"/>
        <dbReference type="Rhea" id="RHEA-COMP:14739"/>
        <dbReference type="ChEBI" id="CHEBI:29917"/>
        <dbReference type="ChEBI" id="CHEBI:35235"/>
        <dbReference type="ChEBI" id="CHEBI:57972"/>
        <dbReference type="ChEBI" id="CHEBI:64428"/>
        <dbReference type="EC" id="2.8.1.7"/>
    </reaction>
</comment>
<dbReference type="Proteomes" id="UP000049127">
    <property type="component" value="Unassembled WGS sequence"/>
</dbReference>
<dbReference type="InterPro" id="IPR015424">
    <property type="entry name" value="PyrdxlP-dep_Trfase"/>
</dbReference>
<dbReference type="InterPro" id="IPR010969">
    <property type="entry name" value="Cys_dSase-rel_unknwn_funct"/>
</dbReference>
<sequence>MSRVYCDNGATSYPKAPLMAEVISDYINNIGCNVNRGAYSTSYEAENIVYETRELICELFNFDKAENVVFTPNITNSLNVVIKGLLKENDHVVVSSMEHNAVMRPLNSLKDKNVTFTRVMCNNLGEINLEDVENAIKDNTKAIIINHASNVCGTILPIKEIGALCKKHDKIFILDTAQTSGVIDIDMKECNIDILCFTGHKGLLGPQGIGGFLIKNELVSKVDSLIQGGTGSLSEDETQPNYMPDKYESGTLNIIGIYGLNRALKYIKEIGISNIHKKEMKLTKQFIDGIKAIDESLIVGKMDIDNRTSVVSLDFKELDNGVVCHELDKKYNISTRSGLHCAPSAHKTLKTFPDGTVRFSFGYFNREKEVDYIVDCINKILNKNNCKNL</sequence>
<evidence type="ECO:0000313" key="8">
    <source>
        <dbReference type="EMBL" id="CEQ03413.1"/>
    </source>
</evidence>
<dbReference type="GO" id="GO:0031071">
    <property type="term" value="F:cysteine desulfurase activity"/>
    <property type="evidence" value="ECO:0007669"/>
    <property type="project" value="UniProtKB-EC"/>
</dbReference>
<dbReference type="AlphaFoldDB" id="A0A0C7G4T1"/>
<evidence type="ECO:0000256" key="1">
    <source>
        <dbReference type="ARBA" id="ARBA00001933"/>
    </source>
</evidence>
<name>A0A0C7G4T1_PARSO</name>
<dbReference type="PIRSF" id="PIRSF005572">
    <property type="entry name" value="NifS"/>
    <property type="match status" value="1"/>
</dbReference>